<reference evidence="18 19" key="2">
    <citation type="journal article" date="2012" name="Proc. Natl. Acad. Sci. U.S.A.">
        <title>Gain and loss of multiple functionally related, horizontally transferred genes in the reduced genomes of two microsporidian parasites.</title>
        <authorList>
            <person name="Pombert J.-F."/>
            <person name="Selman M."/>
            <person name="Burki F."/>
            <person name="Bardell F.T."/>
            <person name="Farinelli L."/>
            <person name="Solter L.F."/>
            <person name="Whitman D.W."/>
            <person name="Weiss L.M."/>
            <person name="Corradi N."/>
            <person name="Keeling P.J."/>
        </authorList>
    </citation>
    <scope>NUCLEOTIDE SEQUENCE [LARGE SCALE GENOMIC DNA]</scope>
    <source>
        <strain evidence="18 19">ATCC 50506</strain>
    </source>
</reference>
<dbReference type="SMART" id="SM00184">
    <property type="entry name" value="RING"/>
    <property type="match status" value="1"/>
</dbReference>
<evidence type="ECO:0000256" key="6">
    <source>
        <dbReference type="ARBA" id="ARBA00022679"/>
    </source>
</evidence>
<reference evidence="18 19" key="1">
    <citation type="journal article" date="2010" name="Nat. Commun.">
        <title>The complete sequence of the smallest known nuclear genome from the microsporidian Encephalitozoon intestinalis.</title>
        <authorList>
            <person name="Corradi N."/>
            <person name="Pombert J.-F."/>
            <person name="Farinelli L."/>
            <person name="Didier E.S."/>
            <person name="Keeling P.J."/>
        </authorList>
    </citation>
    <scope>NUCLEOTIDE SEQUENCE [LARGE SCALE GENOMIC DNA]</scope>
    <source>
        <strain evidence="18 19">ATCC 50506</strain>
    </source>
</reference>
<keyword evidence="12" id="KW-0862">Zinc</keyword>
<feature type="transmembrane region" description="Helical" evidence="16">
    <location>
        <begin position="158"/>
        <end position="181"/>
    </location>
</feature>
<evidence type="ECO:0000313" key="18">
    <source>
        <dbReference type="EMBL" id="ADM10927.1"/>
    </source>
</evidence>
<dbReference type="InterPro" id="IPR050731">
    <property type="entry name" value="HRD1_E3_ubiq-ligases"/>
</dbReference>
<dbReference type="CDD" id="cd16479">
    <property type="entry name" value="RING-H2_synoviolin"/>
    <property type="match status" value="1"/>
</dbReference>
<evidence type="ECO:0000256" key="4">
    <source>
        <dbReference type="ARBA" id="ARBA00010089"/>
    </source>
</evidence>
<evidence type="ECO:0000256" key="1">
    <source>
        <dbReference type="ARBA" id="ARBA00000900"/>
    </source>
</evidence>
<sequence>MKKIVAYGATHFILLAIYTMKVTHGSWTMYNILTTTTRNSTVHILHATFLIFLMCSLAGLVIDRVFKSLRPEEISNFNESLLYFLTDFLLVVSTFDSDVSFRNGLLFVMLLCVKSLNWLLVSRIKRNVYPSLYGLAYGISLFSGLMVVLFTLSCISSITGQILFLFEYTLLVIASIKNICVMNLIQSDDDGKRSLYNFYIDIAYMSIMLLVYALFIGITSINYRLPLNLFRSALTILDALISKVKMFLSYLRLCKELEKCVEGSGDGFCAICRDDMEVGKKLACGHCFHIECLKMWCEQQQTCPICKSKLAFDVKKESFVVGNEYISGIPVTIDG</sequence>
<dbReference type="InterPro" id="IPR058051">
    <property type="entry name" value="Znf_RING_synoviolin"/>
</dbReference>
<dbReference type="InterPro" id="IPR013083">
    <property type="entry name" value="Znf_RING/FYVE/PHD"/>
</dbReference>
<comment type="catalytic activity">
    <reaction evidence="1">
        <text>S-ubiquitinyl-[E2 ubiquitin-conjugating enzyme]-L-cysteine + [acceptor protein]-L-lysine = [E2 ubiquitin-conjugating enzyme]-L-cysteine + N(6)-ubiquitinyl-[acceptor protein]-L-lysine.</text>
        <dbReference type="EC" id="2.3.2.27"/>
    </reaction>
</comment>
<gene>
    <name evidence="18" type="ORF">Eint_010640</name>
</gene>
<evidence type="ECO:0000256" key="3">
    <source>
        <dbReference type="ARBA" id="ARBA00004906"/>
    </source>
</evidence>
<dbReference type="PROSITE" id="PS50089">
    <property type="entry name" value="ZF_RING_2"/>
    <property type="match status" value="1"/>
</dbReference>
<dbReference type="GeneID" id="9698533"/>
<dbReference type="InterPro" id="IPR057992">
    <property type="entry name" value="TPR_SYVN1_N"/>
</dbReference>
<evidence type="ECO:0000256" key="10">
    <source>
        <dbReference type="ARBA" id="ARBA00022786"/>
    </source>
</evidence>
<dbReference type="AlphaFoldDB" id="E0S5E2"/>
<keyword evidence="8" id="KW-0479">Metal-binding</keyword>
<keyword evidence="11" id="KW-0256">Endoplasmic reticulum</keyword>
<dbReference type="Pfam" id="PF13639">
    <property type="entry name" value="zf-RING_2"/>
    <property type="match status" value="1"/>
</dbReference>
<dbReference type="EC" id="2.3.2.27" evidence="5"/>
<keyword evidence="10" id="KW-0833">Ubl conjugation pathway</keyword>
<keyword evidence="7 16" id="KW-0812">Transmembrane</keyword>
<accession>E0S5E2</accession>
<dbReference type="KEGG" id="ein:Eint_010640"/>
<dbReference type="Gene3D" id="3.30.40.10">
    <property type="entry name" value="Zinc/RING finger domain, C3HC4 (zinc finger)"/>
    <property type="match status" value="1"/>
</dbReference>
<feature type="transmembrane region" description="Helical" evidence="16">
    <location>
        <begin position="43"/>
        <end position="62"/>
    </location>
</feature>
<dbReference type="GO" id="GO:0043161">
    <property type="term" value="P:proteasome-mediated ubiquitin-dependent protein catabolic process"/>
    <property type="evidence" value="ECO:0007669"/>
    <property type="project" value="TreeGrafter"/>
</dbReference>
<dbReference type="SUPFAM" id="SSF57850">
    <property type="entry name" value="RING/U-box"/>
    <property type="match status" value="1"/>
</dbReference>
<dbReference type="Proteomes" id="UP000002313">
    <property type="component" value="Chromosome I"/>
</dbReference>
<comment type="pathway">
    <text evidence="3">Protein modification; protein ubiquitination.</text>
</comment>
<dbReference type="InterPro" id="IPR001841">
    <property type="entry name" value="Znf_RING"/>
</dbReference>
<evidence type="ECO:0000256" key="14">
    <source>
        <dbReference type="ARBA" id="ARBA00023136"/>
    </source>
</evidence>
<dbReference type="RefSeq" id="XP_003072287.1">
    <property type="nucleotide sequence ID" value="XM_003072241.1"/>
</dbReference>
<evidence type="ECO:0000256" key="7">
    <source>
        <dbReference type="ARBA" id="ARBA00022692"/>
    </source>
</evidence>
<organism evidence="18 19">
    <name type="scientific">Encephalitozoon intestinalis (strain ATCC 50506)</name>
    <name type="common">Microsporidian parasite</name>
    <name type="synonym">Septata intestinalis</name>
    <dbReference type="NCBI Taxonomy" id="876142"/>
    <lineage>
        <taxon>Eukaryota</taxon>
        <taxon>Fungi</taxon>
        <taxon>Fungi incertae sedis</taxon>
        <taxon>Microsporidia</taxon>
        <taxon>Unikaryonidae</taxon>
        <taxon>Encephalitozoon</taxon>
    </lineage>
</organism>
<dbReference type="EMBL" id="CP001942">
    <property type="protein sequence ID" value="ADM10927.1"/>
    <property type="molecule type" value="Genomic_DNA"/>
</dbReference>
<keyword evidence="13 16" id="KW-1133">Transmembrane helix</keyword>
<dbReference type="VEuPathDB" id="MicrosporidiaDB:Eint_010640"/>
<evidence type="ECO:0000259" key="17">
    <source>
        <dbReference type="PROSITE" id="PS50089"/>
    </source>
</evidence>
<comment type="similarity">
    <text evidence="4">Belongs to the HRD1 family.</text>
</comment>
<evidence type="ECO:0000256" key="11">
    <source>
        <dbReference type="ARBA" id="ARBA00022824"/>
    </source>
</evidence>
<feature type="transmembrane region" description="Helical" evidence="16">
    <location>
        <begin position="202"/>
        <end position="223"/>
    </location>
</feature>
<keyword evidence="6" id="KW-0808">Transferase</keyword>
<dbReference type="OrthoDB" id="7759664at2759"/>
<dbReference type="GO" id="GO:0008270">
    <property type="term" value="F:zinc ion binding"/>
    <property type="evidence" value="ECO:0007669"/>
    <property type="project" value="UniProtKB-KW"/>
</dbReference>
<feature type="domain" description="RING-type" evidence="17">
    <location>
        <begin position="269"/>
        <end position="307"/>
    </location>
</feature>
<feature type="transmembrane region" description="Helical" evidence="16">
    <location>
        <begin position="132"/>
        <end position="152"/>
    </location>
</feature>
<keyword evidence="18" id="KW-0436">Ligase</keyword>
<evidence type="ECO:0000256" key="13">
    <source>
        <dbReference type="ARBA" id="ARBA00022989"/>
    </source>
</evidence>
<dbReference type="GO" id="GO:0016874">
    <property type="term" value="F:ligase activity"/>
    <property type="evidence" value="ECO:0007669"/>
    <property type="project" value="UniProtKB-KW"/>
</dbReference>
<dbReference type="PANTHER" id="PTHR22763">
    <property type="entry name" value="RING ZINC FINGER PROTEIN"/>
    <property type="match status" value="1"/>
</dbReference>
<feature type="transmembrane region" description="Helical" evidence="16">
    <location>
        <begin position="101"/>
        <end position="120"/>
    </location>
</feature>
<dbReference type="HOGENOM" id="CLU_009169_0_0_1"/>
<dbReference type="GO" id="GO:0012505">
    <property type="term" value="C:endomembrane system"/>
    <property type="evidence" value="ECO:0007669"/>
    <property type="project" value="TreeGrafter"/>
</dbReference>
<evidence type="ECO:0000256" key="16">
    <source>
        <dbReference type="SAM" id="Phobius"/>
    </source>
</evidence>
<evidence type="ECO:0000256" key="2">
    <source>
        <dbReference type="ARBA" id="ARBA00004477"/>
    </source>
</evidence>
<evidence type="ECO:0000256" key="5">
    <source>
        <dbReference type="ARBA" id="ARBA00012483"/>
    </source>
</evidence>
<proteinExistence type="inferred from homology"/>
<comment type="subcellular location">
    <subcellularLocation>
        <location evidence="2">Endoplasmic reticulum membrane</location>
        <topology evidence="2">Multi-pass membrane protein</topology>
    </subcellularLocation>
</comment>
<keyword evidence="9 15" id="KW-0863">Zinc-finger</keyword>
<evidence type="ECO:0000256" key="8">
    <source>
        <dbReference type="ARBA" id="ARBA00022723"/>
    </source>
</evidence>
<evidence type="ECO:0000313" key="19">
    <source>
        <dbReference type="Proteomes" id="UP000002313"/>
    </source>
</evidence>
<protein>
    <recommendedName>
        <fullName evidence="5">RING-type E3 ubiquitin transferase</fullName>
        <ecNumber evidence="5">2.3.2.27</ecNumber>
    </recommendedName>
</protein>
<evidence type="ECO:0000256" key="15">
    <source>
        <dbReference type="PROSITE-ProRule" id="PRU00175"/>
    </source>
</evidence>
<name>E0S5E2_ENCIT</name>
<evidence type="ECO:0000256" key="12">
    <source>
        <dbReference type="ARBA" id="ARBA00022833"/>
    </source>
</evidence>
<evidence type="ECO:0000256" key="9">
    <source>
        <dbReference type="ARBA" id="ARBA00022771"/>
    </source>
</evidence>
<dbReference type="GO" id="GO:0061630">
    <property type="term" value="F:ubiquitin protein ligase activity"/>
    <property type="evidence" value="ECO:0007669"/>
    <property type="project" value="TreeGrafter"/>
</dbReference>
<keyword evidence="14 16" id="KW-0472">Membrane</keyword>
<keyword evidence="19" id="KW-1185">Reference proteome</keyword>
<dbReference type="Pfam" id="PF25563">
    <property type="entry name" value="TPR_SYVN1_N"/>
    <property type="match status" value="1"/>
</dbReference>